<protein>
    <submittedName>
        <fullName evidence="1">Uncharacterized protein</fullName>
    </submittedName>
</protein>
<comment type="caution">
    <text evidence="1">The sequence shown here is derived from an EMBL/GenBank/DDBJ whole genome shotgun (WGS) entry which is preliminary data.</text>
</comment>
<sequence>MGVTGMSSDELSSVFRLRMSGPHTASDKFAPILVRFASKEVDQKVFSLQCKPAGSGIFVSESLTKQRRDLLNATRDRFGVKHVWTDCSNILVKSPCEPSAWKTRSLGECI</sequence>
<accession>A0AA88I3J2</accession>
<keyword evidence="2" id="KW-1185">Reference proteome</keyword>
<proteinExistence type="predicted"/>
<dbReference type="Proteomes" id="UP001187531">
    <property type="component" value="Unassembled WGS sequence"/>
</dbReference>
<gene>
    <name evidence="1" type="ORF">QYM36_003394</name>
</gene>
<name>A0AA88I3J2_ARTSF</name>
<organism evidence="1 2">
    <name type="scientific">Artemia franciscana</name>
    <name type="common">Brine shrimp</name>
    <name type="synonym">Artemia sanfranciscana</name>
    <dbReference type="NCBI Taxonomy" id="6661"/>
    <lineage>
        <taxon>Eukaryota</taxon>
        <taxon>Metazoa</taxon>
        <taxon>Ecdysozoa</taxon>
        <taxon>Arthropoda</taxon>
        <taxon>Crustacea</taxon>
        <taxon>Branchiopoda</taxon>
        <taxon>Anostraca</taxon>
        <taxon>Artemiidae</taxon>
        <taxon>Artemia</taxon>
    </lineage>
</organism>
<dbReference type="EMBL" id="JAVRJZ010000006">
    <property type="protein sequence ID" value="KAK2721100.1"/>
    <property type="molecule type" value="Genomic_DNA"/>
</dbReference>
<reference evidence="1" key="1">
    <citation type="submission" date="2023-07" db="EMBL/GenBank/DDBJ databases">
        <title>Chromosome-level genome assembly of Artemia franciscana.</title>
        <authorList>
            <person name="Jo E."/>
        </authorList>
    </citation>
    <scope>NUCLEOTIDE SEQUENCE</scope>
    <source>
        <tissue evidence="1">Whole body</tissue>
    </source>
</reference>
<evidence type="ECO:0000313" key="1">
    <source>
        <dbReference type="EMBL" id="KAK2721100.1"/>
    </source>
</evidence>
<dbReference type="AlphaFoldDB" id="A0AA88I3J2"/>
<evidence type="ECO:0000313" key="2">
    <source>
        <dbReference type="Proteomes" id="UP001187531"/>
    </source>
</evidence>